<comment type="caution">
    <text evidence="1">The sequence shown here is derived from an EMBL/GenBank/DDBJ whole genome shotgun (WGS) entry which is preliminary data.</text>
</comment>
<sequence length="98" mass="10687">MVLVKMALTPSNGEVSTANPVRVWFKAKNDLELACTDMSSSLTNQYSGLTFAFTRLINDVLISASLPSLAFKSFERFGSSIDLACDLSLSFRSSLLEV</sequence>
<accession>A0A9P8NYR3</accession>
<protein>
    <submittedName>
        <fullName evidence="1">Uncharacterized protein</fullName>
    </submittedName>
</protein>
<reference evidence="1" key="2">
    <citation type="submission" date="2021-01" db="EMBL/GenBank/DDBJ databases">
        <authorList>
            <person name="Schikora-Tamarit M.A."/>
        </authorList>
    </citation>
    <scope>NUCLEOTIDE SEQUENCE</scope>
    <source>
        <strain evidence="1">CBS6075</strain>
    </source>
</reference>
<evidence type="ECO:0000313" key="1">
    <source>
        <dbReference type="EMBL" id="KAH3662190.1"/>
    </source>
</evidence>
<gene>
    <name evidence="1" type="ORF">OGAPHI_005438</name>
</gene>
<organism evidence="1 2">
    <name type="scientific">Ogataea philodendri</name>
    <dbReference type="NCBI Taxonomy" id="1378263"/>
    <lineage>
        <taxon>Eukaryota</taxon>
        <taxon>Fungi</taxon>
        <taxon>Dikarya</taxon>
        <taxon>Ascomycota</taxon>
        <taxon>Saccharomycotina</taxon>
        <taxon>Pichiomycetes</taxon>
        <taxon>Pichiales</taxon>
        <taxon>Pichiaceae</taxon>
        <taxon>Ogataea</taxon>
    </lineage>
</organism>
<proteinExistence type="predicted"/>
<dbReference type="Proteomes" id="UP000769157">
    <property type="component" value="Unassembled WGS sequence"/>
</dbReference>
<dbReference type="GeneID" id="70237402"/>
<dbReference type="RefSeq" id="XP_046059279.1">
    <property type="nucleotide sequence ID" value="XM_046206623.1"/>
</dbReference>
<keyword evidence="2" id="KW-1185">Reference proteome</keyword>
<reference evidence="1" key="1">
    <citation type="journal article" date="2021" name="Open Biol.">
        <title>Shared evolutionary footprints suggest mitochondrial oxidative damage underlies multiple complex I losses in fungi.</title>
        <authorList>
            <person name="Schikora-Tamarit M.A."/>
            <person name="Marcet-Houben M."/>
            <person name="Nosek J."/>
            <person name="Gabaldon T."/>
        </authorList>
    </citation>
    <scope>NUCLEOTIDE SEQUENCE</scope>
    <source>
        <strain evidence="1">CBS6075</strain>
    </source>
</reference>
<dbReference type="EMBL" id="JAEUBE010000378">
    <property type="protein sequence ID" value="KAH3662190.1"/>
    <property type="molecule type" value="Genomic_DNA"/>
</dbReference>
<evidence type="ECO:0000313" key="2">
    <source>
        <dbReference type="Proteomes" id="UP000769157"/>
    </source>
</evidence>
<dbReference type="AlphaFoldDB" id="A0A9P8NYR3"/>
<name>A0A9P8NYR3_9ASCO</name>